<dbReference type="OrthoDB" id="276744at2759"/>
<feature type="compositionally biased region" description="Basic and acidic residues" evidence="1">
    <location>
        <begin position="7"/>
        <end position="23"/>
    </location>
</feature>
<name>A0A3M0JH51_HIRRU</name>
<comment type="caution">
    <text evidence="2">The sequence shown here is derived from an EMBL/GenBank/DDBJ whole genome shotgun (WGS) entry which is preliminary data.</text>
</comment>
<protein>
    <submittedName>
        <fullName evidence="2">Uncharacterized protein</fullName>
    </submittedName>
</protein>
<evidence type="ECO:0000256" key="1">
    <source>
        <dbReference type="SAM" id="MobiDB-lite"/>
    </source>
</evidence>
<reference evidence="2 3" key="1">
    <citation type="submission" date="2018-07" db="EMBL/GenBank/DDBJ databases">
        <title>A high quality draft genome assembly of the barn swallow (H. rustica rustica).</title>
        <authorList>
            <person name="Formenti G."/>
            <person name="Chiara M."/>
            <person name="Poveda L."/>
            <person name="Francoijs K.-J."/>
            <person name="Bonisoli-Alquati A."/>
            <person name="Canova L."/>
            <person name="Gianfranceschi L."/>
            <person name="Horner D.S."/>
            <person name="Saino N."/>
        </authorList>
    </citation>
    <scope>NUCLEOTIDE SEQUENCE [LARGE SCALE GENOMIC DNA]</scope>
    <source>
        <strain evidence="2">Chelidonia</strain>
        <tissue evidence="2">Blood</tissue>
    </source>
</reference>
<sequence length="142" mass="16185">MINEDASEGRPSESRTSLHDPVYKKGRLETEVVNLGGTDDWPRRSQCPELDKYDYDNDKVPVDPEILWDLLLKLDLLRCIRSDGIHPRILKDGKPYEEQLRSVGLFSLEEAEGRPHCSDNFLVRGRGRADTALFSVVSSDRT</sequence>
<keyword evidence="3" id="KW-1185">Reference proteome</keyword>
<dbReference type="AlphaFoldDB" id="A0A3M0JH51"/>
<feature type="region of interest" description="Disordered" evidence="1">
    <location>
        <begin position="1"/>
        <end position="23"/>
    </location>
</feature>
<organism evidence="2 3">
    <name type="scientific">Hirundo rustica rustica</name>
    <dbReference type="NCBI Taxonomy" id="333673"/>
    <lineage>
        <taxon>Eukaryota</taxon>
        <taxon>Metazoa</taxon>
        <taxon>Chordata</taxon>
        <taxon>Craniata</taxon>
        <taxon>Vertebrata</taxon>
        <taxon>Euteleostomi</taxon>
        <taxon>Archelosauria</taxon>
        <taxon>Archosauria</taxon>
        <taxon>Dinosauria</taxon>
        <taxon>Saurischia</taxon>
        <taxon>Theropoda</taxon>
        <taxon>Coelurosauria</taxon>
        <taxon>Aves</taxon>
        <taxon>Neognathae</taxon>
        <taxon>Neoaves</taxon>
        <taxon>Telluraves</taxon>
        <taxon>Australaves</taxon>
        <taxon>Passeriformes</taxon>
        <taxon>Sylvioidea</taxon>
        <taxon>Hirundinidae</taxon>
        <taxon>Hirundo</taxon>
    </lineage>
</organism>
<evidence type="ECO:0000313" key="3">
    <source>
        <dbReference type="Proteomes" id="UP000269221"/>
    </source>
</evidence>
<gene>
    <name evidence="2" type="ORF">DUI87_23702</name>
</gene>
<dbReference type="EMBL" id="QRBI01000147">
    <property type="protein sequence ID" value="RMB99700.1"/>
    <property type="molecule type" value="Genomic_DNA"/>
</dbReference>
<dbReference type="Proteomes" id="UP000269221">
    <property type="component" value="Unassembled WGS sequence"/>
</dbReference>
<proteinExistence type="predicted"/>
<evidence type="ECO:0000313" key="2">
    <source>
        <dbReference type="EMBL" id="RMB99700.1"/>
    </source>
</evidence>
<accession>A0A3M0JH51</accession>